<dbReference type="PANTHER" id="PTHR45791">
    <property type="entry name" value="CALCIUM AND INTEGRIN BINDING FAMILY MEMBER 2"/>
    <property type="match status" value="1"/>
</dbReference>
<keyword evidence="3" id="KW-0106">Calcium</keyword>
<feature type="compositionally biased region" description="Low complexity" evidence="5">
    <location>
        <begin position="227"/>
        <end position="242"/>
    </location>
</feature>
<name>A0ABQ5JTQ3_9EUKA</name>
<dbReference type="EMBL" id="BQXS01011795">
    <property type="protein sequence ID" value="GKT16841.1"/>
    <property type="molecule type" value="Genomic_DNA"/>
</dbReference>
<feature type="region of interest" description="Disordered" evidence="5">
    <location>
        <begin position="227"/>
        <end position="264"/>
    </location>
</feature>
<sequence length="408" mass="45199">MPCCSSERKLPNEMVADLMARSFFKKKELTALYQLFIDLYHSSKGGSSLVSEPFSLMAYDDGRCRVPSIAVSSLPEFVHNPFIERLCRIFSDHKSDNSLSFLNFVMLATVLSDAAHPLVKEQVAFRVYDSDNDGYINEMDIENLVVALVVPKPKLVAAMNAVVKHYMIEVGKKTQMEKITKSLTTAVMSGKKLFKDPRTGDIFVMEAPRMQVPPGYPAGYAPGAPYRGGPMPQPGMAPGIPMQAGRAPPPIQSPPSGSTGDDEYYSEYYSELSESTDDKKEEKAAQAAKIASLIMGSAAKGMNKHAIGVKEAKAPKKDKKKKGKKGKKKEEDILRDFVGMKLEDRLTKRGRLLLADQGLSEDDITEIKEAVMEEAAQFAAEGKIGFEEFRRMIARNSDFYIHFTINLV</sequence>
<evidence type="ECO:0000313" key="8">
    <source>
        <dbReference type="Proteomes" id="UP001057375"/>
    </source>
</evidence>
<evidence type="ECO:0000256" key="1">
    <source>
        <dbReference type="ARBA" id="ARBA00022723"/>
    </source>
</evidence>
<feature type="domain" description="EF-hand" evidence="6">
    <location>
        <begin position="124"/>
        <end position="151"/>
    </location>
</feature>
<keyword evidence="2" id="KW-0677">Repeat</keyword>
<evidence type="ECO:0000256" key="4">
    <source>
        <dbReference type="ARBA" id="ARBA00022842"/>
    </source>
</evidence>
<feature type="compositionally biased region" description="Basic residues" evidence="5">
    <location>
        <begin position="316"/>
        <end position="327"/>
    </location>
</feature>
<reference evidence="7" key="1">
    <citation type="submission" date="2022-03" db="EMBL/GenBank/DDBJ databases">
        <title>Draft genome sequence of Aduncisulcus paluster, a free-living microaerophilic Fornicata.</title>
        <authorList>
            <person name="Yuyama I."/>
            <person name="Kume K."/>
            <person name="Tamura T."/>
            <person name="Inagaki Y."/>
            <person name="Hashimoto T."/>
        </authorList>
    </citation>
    <scope>NUCLEOTIDE SEQUENCE</scope>
    <source>
        <strain evidence="7">NY0171</strain>
    </source>
</reference>
<dbReference type="Gene3D" id="1.10.238.10">
    <property type="entry name" value="EF-hand"/>
    <property type="match status" value="1"/>
</dbReference>
<gene>
    <name evidence="7" type="ORF">ADUPG1_010994</name>
</gene>
<dbReference type="SUPFAM" id="SSF47473">
    <property type="entry name" value="EF-hand"/>
    <property type="match status" value="1"/>
</dbReference>
<dbReference type="PROSITE" id="PS00018">
    <property type="entry name" value="EF_HAND_1"/>
    <property type="match status" value="1"/>
</dbReference>
<keyword evidence="1" id="KW-0479">Metal-binding</keyword>
<evidence type="ECO:0000256" key="2">
    <source>
        <dbReference type="ARBA" id="ARBA00022737"/>
    </source>
</evidence>
<proteinExistence type="predicted"/>
<evidence type="ECO:0000256" key="5">
    <source>
        <dbReference type="SAM" id="MobiDB-lite"/>
    </source>
</evidence>
<dbReference type="PANTHER" id="PTHR45791:SF1">
    <property type="entry name" value="CALCIUM AND INTEGRIN BINDING FAMILY MEMBER 1"/>
    <property type="match status" value="1"/>
</dbReference>
<dbReference type="InterPro" id="IPR011992">
    <property type="entry name" value="EF-hand-dom_pair"/>
</dbReference>
<dbReference type="InterPro" id="IPR051433">
    <property type="entry name" value="CIBP"/>
</dbReference>
<dbReference type="Proteomes" id="UP001057375">
    <property type="component" value="Unassembled WGS sequence"/>
</dbReference>
<feature type="region of interest" description="Disordered" evidence="5">
    <location>
        <begin position="309"/>
        <end position="328"/>
    </location>
</feature>
<organism evidence="7 8">
    <name type="scientific">Aduncisulcus paluster</name>
    <dbReference type="NCBI Taxonomy" id="2918883"/>
    <lineage>
        <taxon>Eukaryota</taxon>
        <taxon>Metamonada</taxon>
        <taxon>Carpediemonas-like organisms</taxon>
        <taxon>Aduncisulcus</taxon>
    </lineage>
</organism>
<evidence type="ECO:0000256" key="3">
    <source>
        <dbReference type="ARBA" id="ARBA00022837"/>
    </source>
</evidence>
<dbReference type="PROSITE" id="PS50222">
    <property type="entry name" value="EF_HAND_2"/>
    <property type="match status" value="1"/>
</dbReference>
<dbReference type="InterPro" id="IPR002048">
    <property type="entry name" value="EF_hand_dom"/>
</dbReference>
<dbReference type="InterPro" id="IPR018247">
    <property type="entry name" value="EF_Hand_1_Ca_BS"/>
</dbReference>
<accession>A0ABQ5JTQ3</accession>
<keyword evidence="4" id="KW-0460">Magnesium</keyword>
<evidence type="ECO:0000313" key="7">
    <source>
        <dbReference type="EMBL" id="GKT16841.1"/>
    </source>
</evidence>
<keyword evidence="8" id="KW-1185">Reference proteome</keyword>
<comment type="caution">
    <text evidence="7">The sequence shown here is derived from an EMBL/GenBank/DDBJ whole genome shotgun (WGS) entry which is preliminary data.</text>
</comment>
<evidence type="ECO:0000259" key="6">
    <source>
        <dbReference type="PROSITE" id="PS50222"/>
    </source>
</evidence>
<protein>
    <recommendedName>
        <fullName evidence="6">EF-hand domain-containing protein</fullName>
    </recommendedName>
</protein>